<proteinExistence type="predicted"/>
<evidence type="ECO:0000313" key="1">
    <source>
        <dbReference type="EMBL" id="MEQ2227475.1"/>
    </source>
</evidence>
<sequence>MLELGYLDAGFLDVGLTSGAQQPVTTNIHIPHNASGVWVDTDDPPKLKVTSQCILITQPNNVSDCDISLCGVPFTSDKEIRSSKLAPGPPKLVNLVLHFLKSFIGITCEVKTFPLDDACPNRSELGVIYCTVSSWL</sequence>
<organism evidence="1 2">
    <name type="scientific">Ilyodon furcidens</name>
    <name type="common">goldbreast splitfin</name>
    <dbReference type="NCBI Taxonomy" id="33524"/>
    <lineage>
        <taxon>Eukaryota</taxon>
        <taxon>Metazoa</taxon>
        <taxon>Chordata</taxon>
        <taxon>Craniata</taxon>
        <taxon>Vertebrata</taxon>
        <taxon>Euteleostomi</taxon>
        <taxon>Actinopterygii</taxon>
        <taxon>Neopterygii</taxon>
        <taxon>Teleostei</taxon>
        <taxon>Neoteleostei</taxon>
        <taxon>Acanthomorphata</taxon>
        <taxon>Ovalentaria</taxon>
        <taxon>Atherinomorphae</taxon>
        <taxon>Cyprinodontiformes</taxon>
        <taxon>Goodeidae</taxon>
        <taxon>Ilyodon</taxon>
    </lineage>
</organism>
<evidence type="ECO:0000313" key="2">
    <source>
        <dbReference type="Proteomes" id="UP001482620"/>
    </source>
</evidence>
<name>A0ABV0T3M3_9TELE</name>
<gene>
    <name evidence="1" type="ORF">ILYODFUR_038038</name>
</gene>
<accession>A0ABV0T3M3</accession>
<keyword evidence="2" id="KW-1185">Reference proteome</keyword>
<reference evidence="1 2" key="1">
    <citation type="submission" date="2021-06" db="EMBL/GenBank/DDBJ databases">
        <authorList>
            <person name="Palmer J.M."/>
        </authorList>
    </citation>
    <scope>NUCLEOTIDE SEQUENCE [LARGE SCALE GENOMIC DNA]</scope>
    <source>
        <strain evidence="2">if_2019</strain>
        <tissue evidence="1">Muscle</tissue>
    </source>
</reference>
<dbReference type="Proteomes" id="UP001482620">
    <property type="component" value="Unassembled WGS sequence"/>
</dbReference>
<protein>
    <submittedName>
        <fullName evidence="1">Uncharacterized protein</fullName>
    </submittedName>
</protein>
<dbReference type="EMBL" id="JAHRIQ010020556">
    <property type="protein sequence ID" value="MEQ2227475.1"/>
    <property type="molecule type" value="Genomic_DNA"/>
</dbReference>
<comment type="caution">
    <text evidence="1">The sequence shown here is derived from an EMBL/GenBank/DDBJ whole genome shotgun (WGS) entry which is preliminary data.</text>
</comment>